<evidence type="ECO:0000259" key="1">
    <source>
        <dbReference type="Pfam" id="PF13439"/>
    </source>
</evidence>
<organism evidence="2 3">
    <name type="scientific">candidate division Kazan bacterium</name>
    <dbReference type="NCBI Taxonomy" id="2202143"/>
    <lineage>
        <taxon>Bacteria</taxon>
        <taxon>Bacteria division Kazan-3B-28</taxon>
    </lineage>
</organism>
<dbReference type="InterPro" id="IPR028098">
    <property type="entry name" value="Glyco_trans_4-like_N"/>
</dbReference>
<dbReference type="SUPFAM" id="SSF53756">
    <property type="entry name" value="UDP-Glycosyltransferase/glycogen phosphorylase"/>
    <property type="match status" value="1"/>
</dbReference>
<dbReference type="AlphaFoldDB" id="A0A420ZB34"/>
<gene>
    <name evidence="2" type="ORF">DRH29_05555</name>
</gene>
<accession>A0A420ZB34</accession>
<dbReference type="Proteomes" id="UP000281261">
    <property type="component" value="Unassembled WGS sequence"/>
</dbReference>
<feature type="non-terminal residue" evidence="2">
    <location>
        <position position="212"/>
    </location>
</feature>
<evidence type="ECO:0000313" key="3">
    <source>
        <dbReference type="Proteomes" id="UP000281261"/>
    </source>
</evidence>
<dbReference type="Pfam" id="PF13439">
    <property type="entry name" value="Glyco_transf_4"/>
    <property type="match status" value="1"/>
</dbReference>
<feature type="domain" description="Glycosyltransferase subfamily 4-like N-terminal" evidence="1">
    <location>
        <begin position="52"/>
        <end position="207"/>
    </location>
</feature>
<proteinExistence type="predicted"/>
<dbReference type="Gene3D" id="3.40.50.2000">
    <property type="entry name" value="Glycogen Phosphorylase B"/>
    <property type="match status" value="1"/>
</dbReference>
<name>A0A420ZB34_UNCK3</name>
<evidence type="ECO:0000313" key="2">
    <source>
        <dbReference type="EMBL" id="RLC35912.1"/>
    </source>
</evidence>
<comment type="caution">
    <text evidence="2">The sequence shown here is derived from an EMBL/GenBank/DDBJ whole genome shotgun (WGS) entry which is preliminary data.</text>
</comment>
<sequence length="212" mass="23799">MDVAFAGYASWLIVALAKGDDSLRASQHVGHADIISCVESRTILLLTTATLWGGTENQVFHQARHLSERGFQVTVGTLADGDGTLPRELSANPEITTFSLHTTKRTPWRVMDLAIRLGEERPSLIIAYLFHPYLVARILGRLFRRIPVISSFRSGGQGKWRCFLDRLTMPLTDFFVVPSEDSARFAREELKVPEKKLRVIPIGVDAEWLRSP</sequence>
<protein>
    <recommendedName>
        <fullName evidence="1">Glycosyltransferase subfamily 4-like N-terminal domain-containing protein</fullName>
    </recommendedName>
</protein>
<reference evidence="2 3" key="1">
    <citation type="submission" date="2018-06" db="EMBL/GenBank/DDBJ databases">
        <title>Extensive metabolic versatility and redundancy in microbially diverse, dynamic hydrothermal sediments.</title>
        <authorList>
            <person name="Dombrowski N."/>
            <person name="Teske A."/>
            <person name="Baker B.J."/>
        </authorList>
    </citation>
    <scope>NUCLEOTIDE SEQUENCE [LARGE SCALE GENOMIC DNA]</scope>
    <source>
        <strain evidence="2">B79_G16</strain>
    </source>
</reference>
<dbReference type="EMBL" id="QMNG01000105">
    <property type="protein sequence ID" value="RLC35912.1"/>
    <property type="molecule type" value="Genomic_DNA"/>
</dbReference>